<dbReference type="InterPro" id="IPR036250">
    <property type="entry name" value="AcylCo_DH-like_C"/>
</dbReference>
<keyword evidence="2" id="KW-0274">FAD</keyword>
<name>A0A0J6VDU7_9MYCO</name>
<dbReference type="PATRIC" id="fig|1807.14.peg.4616"/>
<dbReference type="Gene3D" id="1.10.540.10">
    <property type="entry name" value="Acyl-CoA dehydrogenase/oxidase, N-terminal domain"/>
    <property type="match status" value="1"/>
</dbReference>
<dbReference type="EMBL" id="JYNU01000057">
    <property type="protein sequence ID" value="KMO69160.1"/>
    <property type="molecule type" value="Genomic_DNA"/>
</dbReference>
<dbReference type="Gene3D" id="2.40.110.10">
    <property type="entry name" value="Butyryl-CoA Dehydrogenase, subunit A, domain 2"/>
    <property type="match status" value="1"/>
</dbReference>
<dbReference type="Proteomes" id="UP000036313">
    <property type="component" value="Unassembled WGS sequence"/>
</dbReference>
<dbReference type="GO" id="GO:0005737">
    <property type="term" value="C:cytoplasm"/>
    <property type="evidence" value="ECO:0007669"/>
    <property type="project" value="TreeGrafter"/>
</dbReference>
<comment type="similarity">
    <text evidence="4">Belongs to the HpaH/HsaA monooxygenase family.</text>
</comment>
<dbReference type="GO" id="GO:0050660">
    <property type="term" value="F:flavin adenine dinucleotide binding"/>
    <property type="evidence" value="ECO:0007669"/>
    <property type="project" value="InterPro"/>
</dbReference>
<evidence type="ECO:0000313" key="10">
    <source>
        <dbReference type="Proteomes" id="UP000294952"/>
    </source>
</evidence>
<dbReference type="PANTHER" id="PTHR48083:SF19">
    <property type="entry name" value="FLAVIN-DEPENDENT MONOOXYGENASE, OXYGENASE SUBUNIT HSAA"/>
    <property type="match status" value="1"/>
</dbReference>
<evidence type="ECO:0000313" key="8">
    <source>
        <dbReference type="EMBL" id="TDL10431.1"/>
    </source>
</evidence>
<feature type="domain" description="Acyl-CoA dehydrogenase/oxidase N-terminal" evidence="5">
    <location>
        <begin position="16"/>
        <end position="100"/>
    </location>
</feature>
<dbReference type="Gene3D" id="1.20.140.10">
    <property type="entry name" value="Butyryl-CoA Dehydrogenase, subunit A, domain 3"/>
    <property type="match status" value="1"/>
</dbReference>
<proteinExistence type="inferred from homology"/>
<dbReference type="PIRSF" id="PIRSF016578">
    <property type="entry name" value="HsaA"/>
    <property type="match status" value="1"/>
</dbReference>
<dbReference type="InterPro" id="IPR013786">
    <property type="entry name" value="AcylCoA_DH/ox_N"/>
</dbReference>
<dbReference type="EC" id="1.14.14.12" evidence="7"/>
<reference evidence="7 9" key="1">
    <citation type="journal article" date="2015" name="Genome Biol. Evol.">
        <title>Characterization of Three Mycobacterium spp. with Potential Use in Bioremediation by Genome Sequencing and Comparative Genomics.</title>
        <authorList>
            <person name="Das S."/>
            <person name="Pettersson B.M."/>
            <person name="Behra P.R."/>
            <person name="Ramesh M."/>
            <person name="Dasgupta S."/>
            <person name="Bhattacharya A."/>
            <person name="Kirsebom L.A."/>
        </authorList>
    </citation>
    <scope>NUCLEOTIDE SEQUENCE [LARGE SCALE GENOMIC DNA]</scope>
    <source>
        <strain evidence="7 9">DSM 44075</strain>
    </source>
</reference>
<comment type="caution">
    <text evidence="7">The sequence shown here is derived from an EMBL/GenBank/DDBJ whole genome shotgun (WGS) entry which is preliminary data.</text>
</comment>
<reference evidence="8 10" key="2">
    <citation type="submission" date="2019-01" db="EMBL/GenBank/DDBJ databases">
        <title>High-quality-draft genome sequences of five non-tuberculosis mycobacteriaceae isolated from a nosocomial environment.</title>
        <authorList>
            <person name="Tiago I."/>
            <person name="Alarico S."/>
            <person name="Pereira S.G."/>
            <person name="Coelho C."/>
            <person name="Maranha A."/>
            <person name="Empadinhas N."/>
        </authorList>
    </citation>
    <scope>NUCLEOTIDE SEQUENCE [LARGE SCALE GENOMIC DNA]</scope>
    <source>
        <strain evidence="8 10">22DIII</strain>
    </source>
</reference>
<evidence type="ECO:0000256" key="2">
    <source>
        <dbReference type="ARBA" id="ARBA00022827"/>
    </source>
</evidence>
<dbReference type="AlphaFoldDB" id="A0A0J6VDU7"/>
<dbReference type="InterPro" id="IPR009100">
    <property type="entry name" value="AcylCoA_DH/oxidase_NM_dom_sf"/>
</dbReference>
<dbReference type="InterPro" id="IPR050741">
    <property type="entry name" value="Acyl-CoA_dehydrogenase"/>
</dbReference>
<dbReference type="GO" id="GO:0036383">
    <property type="term" value="F:3-hydroxy-9,10-secoandrosta-1,3,5(10)-triene-9,17-dione monooxygenase activity"/>
    <property type="evidence" value="ECO:0007669"/>
    <property type="project" value="UniProtKB-EC"/>
</dbReference>
<evidence type="ECO:0000259" key="5">
    <source>
        <dbReference type="Pfam" id="PF02771"/>
    </source>
</evidence>
<dbReference type="RefSeq" id="WP_048424754.1">
    <property type="nucleotide sequence ID" value="NZ_JYNU01000057.1"/>
</dbReference>
<dbReference type="Pfam" id="PF02771">
    <property type="entry name" value="Acyl-CoA_dh_N"/>
    <property type="match status" value="1"/>
</dbReference>
<dbReference type="GO" id="GO:0033539">
    <property type="term" value="P:fatty acid beta-oxidation using acyl-CoA dehydrogenase"/>
    <property type="evidence" value="ECO:0007669"/>
    <property type="project" value="TreeGrafter"/>
</dbReference>
<dbReference type="InterPro" id="IPR037069">
    <property type="entry name" value="AcylCoA_DH/ox_N_sf"/>
</dbReference>
<dbReference type="Pfam" id="PF08028">
    <property type="entry name" value="Acyl-CoA_dh_2"/>
    <property type="match status" value="1"/>
</dbReference>
<protein>
    <submittedName>
        <fullName evidence="8">Acyl-CoA dehydrogenase</fullName>
    </submittedName>
    <submittedName>
        <fullName evidence="7">Flavin-dependent monooxygenase, oxygenase subunit HsaA</fullName>
        <ecNumber evidence="7">1.14.14.12</ecNumber>
    </submittedName>
</protein>
<evidence type="ECO:0000256" key="4">
    <source>
        <dbReference type="ARBA" id="ARBA00049661"/>
    </source>
</evidence>
<gene>
    <name evidence="7" type="primary">hsaA_4</name>
    <name evidence="8" type="ORF">EUA04_11085</name>
    <name evidence="7" type="ORF">MOBUDSM44075_04584</name>
</gene>
<accession>A0A0J6VDU7</accession>
<dbReference type="InterPro" id="IPR046373">
    <property type="entry name" value="Acyl-CoA_Oxase/DH_mid-dom_sf"/>
</dbReference>
<dbReference type="SUPFAM" id="SSF47203">
    <property type="entry name" value="Acyl-CoA dehydrogenase C-terminal domain-like"/>
    <property type="match status" value="1"/>
</dbReference>
<feature type="domain" description="Acyl-CoA dehydrogenase C-terminal" evidence="6">
    <location>
        <begin position="233"/>
        <end position="365"/>
    </location>
</feature>
<keyword evidence="3 7" id="KW-0560">Oxidoreductase</keyword>
<sequence>MTATDSAPAVIDAHFVERIAERASITEELRRLPDETIAEARSSGLFELLLPARYGGAQAPFPAVLEPVRRLARGCTSTAWTLGFYALHNWMIALFDEQAQDEIFAGGAVLAPAPLAPSGRGEPIDGGYRITGRWSWATGVMHADWVLVGVLLGSGSSMFPALAALPIADVTVADVWHTAGMRGTGSNDVIVDDVFVPAHRIVSVPKVYAGDSPGAAVHASDTYRWPIVSALALTACMPVLGTAERVVELFGQRLEGRILAYGGGAQKDQPAAKMRLSEVTMRVAAVGGLALSVADDIENAVSRDGAVDLRLRARARATAAHVVHECRAVIGDVLGAAGASAHFLDNPMQRARRDVDIVAGHAVFDYDVSRELDGALHVGASISPIAMV</sequence>
<dbReference type="InterPro" id="IPR013107">
    <property type="entry name" value="Acyl-CoA_DH_C"/>
</dbReference>
<evidence type="ECO:0000256" key="1">
    <source>
        <dbReference type="ARBA" id="ARBA00022630"/>
    </source>
</evidence>
<evidence type="ECO:0000256" key="3">
    <source>
        <dbReference type="ARBA" id="ARBA00023002"/>
    </source>
</evidence>
<dbReference type="SUPFAM" id="SSF56645">
    <property type="entry name" value="Acyl-CoA dehydrogenase NM domain-like"/>
    <property type="match status" value="1"/>
</dbReference>
<dbReference type="PANTHER" id="PTHR48083">
    <property type="entry name" value="MEDIUM-CHAIN SPECIFIC ACYL-COA DEHYDROGENASE, MITOCHONDRIAL-RELATED"/>
    <property type="match status" value="1"/>
</dbReference>
<dbReference type="Proteomes" id="UP000294952">
    <property type="component" value="Unassembled WGS sequence"/>
</dbReference>
<keyword evidence="1" id="KW-0285">Flavoprotein</keyword>
<dbReference type="EMBL" id="SDLP01000002">
    <property type="protein sequence ID" value="TDL10431.1"/>
    <property type="molecule type" value="Genomic_DNA"/>
</dbReference>
<keyword evidence="7" id="KW-0503">Monooxygenase</keyword>
<organism evidence="7 9">
    <name type="scientific">Mycolicibacterium obuense</name>
    <dbReference type="NCBI Taxonomy" id="1807"/>
    <lineage>
        <taxon>Bacteria</taxon>
        <taxon>Bacillati</taxon>
        <taxon>Actinomycetota</taxon>
        <taxon>Actinomycetes</taxon>
        <taxon>Mycobacteriales</taxon>
        <taxon>Mycobacteriaceae</taxon>
        <taxon>Mycolicibacterium</taxon>
    </lineage>
</organism>
<dbReference type="GO" id="GO:0003995">
    <property type="term" value="F:acyl-CoA dehydrogenase activity"/>
    <property type="evidence" value="ECO:0007669"/>
    <property type="project" value="TreeGrafter"/>
</dbReference>
<evidence type="ECO:0000259" key="6">
    <source>
        <dbReference type="Pfam" id="PF08028"/>
    </source>
</evidence>
<evidence type="ECO:0000313" key="9">
    <source>
        <dbReference type="Proteomes" id="UP000036313"/>
    </source>
</evidence>
<evidence type="ECO:0000313" key="7">
    <source>
        <dbReference type="EMBL" id="KMO69160.1"/>
    </source>
</evidence>